<dbReference type="InterPro" id="IPR029063">
    <property type="entry name" value="SAM-dependent_MTases_sf"/>
</dbReference>
<dbReference type="PANTHER" id="PTHR42912">
    <property type="entry name" value="METHYLTRANSFERASE"/>
    <property type="match status" value="1"/>
</dbReference>
<dbReference type="PANTHER" id="PTHR42912:SF95">
    <property type="entry name" value="METHYLTRANSFERASE TYPE 11 DOMAIN-CONTAINING PROTEIN"/>
    <property type="match status" value="1"/>
</dbReference>
<protein>
    <recommendedName>
        <fullName evidence="2">Methyltransferase type 11 domain-containing protein</fullName>
    </recommendedName>
</protein>
<comment type="caution">
    <text evidence="3">The sequence shown here is derived from an EMBL/GenBank/DDBJ whole genome shotgun (WGS) entry which is preliminary data.</text>
</comment>
<accession>K9EWT6</accession>
<dbReference type="PATRIC" id="fig|883066.3.peg.788"/>
<organism evidence="3 4">
    <name type="scientific">Actinobaculum massiliense ACS-171-V-Col2</name>
    <dbReference type="NCBI Taxonomy" id="883066"/>
    <lineage>
        <taxon>Bacteria</taxon>
        <taxon>Bacillati</taxon>
        <taxon>Actinomycetota</taxon>
        <taxon>Actinomycetes</taxon>
        <taxon>Actinomycetales</taxon>
        <taxon>Actinomycetaceae</taxon>
        <taxon>Actinobaculum</taxon>
    </lineage>
</organism>
<dbReference type="Pfam" id="PF08241">
    <property type="entry name" value="Methyltransf_11"/>
    <property type="match status" value="1"/>
</dbReference>
<evidence type="ECO:0000259" key="2">
    <source>
        <dbReference type="Pfam" id="PF08241"/>
    </source>
</evidence>
<reference evidence="3 4" key="1">
    <citation type="submission" date="2012-09" db="EMBL/GenBank/DDBJ databases">
        <title>The Genome Sequence of Actinobaculum massiliae ACS-171-V-COL2.</title>
        <authorList>
            <consortium name="The Broad Institute Genome Sequencing Platform"/>
            <person name="Earl A."/>
            <person name="Ward D."/>
            <person name="Feldgarden M."/>
            <person name="Gevers D."/>
            <person name="Saerens B."/>
            <person name="Vaneechoutte M."/>
            <person name="Walker B."/>
            <person name="Young S.K."/>
            <person name="Zeng Q."/>
            <person name="Gargeya S."/>
            <person name="Fitzgerald M."/>
            <person name="Haas B."/>
            <person name="Abouelleil A."/>
            <person name="Alvarado L."/>
            <person name="Arachchi H.M."/>
            <person name="Berlin A."/>
            <person name="Chapman S.B."/>
            <person name="Goldberg J."/>
            <person name="Griggs A."/>
            <person name="Gujja S."/>
            <person name="Hansen M."/>
            <person name="Howarth C."/>
            <person name="Imamovic A."/>
            <person name="Larimer J."/>
            <person name="McCowen C."/>
            <person name="Montmayeur A."/>
            <person name="Murphy C."/>
            <person name="Neiman D."/>
            <person name="Pearson M."/>
            <person name="Priest M."/>
            <person name="Roberts A."/>
            <person name="Saif S."/>
            <person name="Shea T."/>
            <person name="Sisk P."/>
            <person name="Sykes S."/>
            <person name="Wortman J."/>
            <person name="Nusbaum C."/>
            <person name="Birren B."/>
        </authorList>
    </citation>
    <scope>NUCLEOTIDE SEQUENCE [LARGE SCALE GENOMIC DNA]</scope>
    <source>
        <strain evidence="4">ACS-171-V-Col2</strain>
    </source>
</reference>
<dbReference type="HOGENOM" id="CLU_039068_4_0_11"/>
<sequence length="276" mass="30387">MAERSDGEAQARGMRQGPEENRLQGHWLLAKMGKRVLRPGGLEMTQTLLDRAALAPGEMVVEFGPGVGKTASLLLVKNPRLYIGVDPNPEGAPALTEVLGQFPQVSTQMVRAVAKETGLESESVDMVMGEAMLTMMNPSDKSATVREAARILKPGGRYVIHEMGLVPDDVDPKIASEILKEISRTIKVGARPLTLPEWTQVLVDAGLEIEYTHRNRMMLLEPKRILADEGVRGVLWILKNMVTNAAGRKRMLAMRAMFRKHADHLCGIGIIARKPR</sequence>
<proteinExistence type="predicted"/>
<feature type="region of interest" description="Disordered" evidence="1">
    <location>
        <begin position="1"/>
        <end position="23"/>
    </location>
</feature>
<dbReference type="InterPro" id="IPR050508">
    <property type="entry name" value="Methyltransf_Superfamily"/>
</dbReference>
<dbReference type="GO" id="GO:0008757">
    <property type="term" value="F:S-adenosylmethionine-dependent methyltransferase activity"/>
    <property type="evidence" value="ECO:0007669"/>
    <property type="project" value="InterPro"/>
</dbReference>
<dbReference type="Gene3D" id="3.40.50.150">
    <property type="entry name" value="Vaccinia Virus protein VP39"/>
    <property type="match status" value="1"/>
</dbReference>
<keyword evidence="4" id="KW-1185">Reference proteome</keyword>
<dbReference type="Proteomes" id="UP000009888">
    <property type="component" value="Unassembled WGS sequence"/>
</dbReference>
<dbReference type="SUPFAM" id="SSF53335">
    <property type="entry name" value="S-adenosyl-L-methionine-dependent methyltransferases"/>
    <property type="match status" value="1"/>
</dbReference>
<evidence type="ECO:0000256" key="1">
    <source>
        <dbReference type="SAM" id="MobiDB-lite"/>
    </source>
</evidence>
<gene>
    <name evidence="3" type="ORF">HMPREF9233_00762</name>
</gene>
<name>K9EWT6_9ACTO</name>
<dbReference type="AlphaFoldDB" id="K9EWT6"/>
<evidence type="ECO:0000313" key="3">
    <source>
        <dbReference type="EMBL" id="EKU95397.1"/>
    </source>
</evidence>
<dbReference type="RefSeq" id="WP_007000968.1">
    <property type="nucleotide sequence ID" value="NZ_JH992955.1"/>
</dbReference>
<dbReference type="EMBL" id="AGWL01000003">
    <property type="protein sequence ID" value="EKU95397.1"/>
    <property type="molecule type" value="Genomic_DNA"/>
</dbReference>
<dbReference type="CDD" id="cd02440">
    <property type="entry name" value="AdoMet_MTases"/>
    <property type="match status" value="1"/>
</dbReference>
<dbReference type="InterPro" id="IPR013216">
    <property type="entry name" value="Methyltransf_11"/>
</dbReference>
<dbReference type="STRING" id="202789.GCA_001457435_01367"/>
<feature type="domain" description="Methyltransferase type 11" evidence="2">
    <location>
        <begin position="62"/>
        <end position="160"/>
    </location>
</feature>
<evidence type="ECO:0000313" key="4">
    <source>
        <dbReference type="Proteomes" id="UP000009888"/>
    </source>
</evidence>
<dbReference type="eggNOG" id="COG2226">
    <property type="taxonomic scope" value="Bacteria"/>
</dbReference>